<evidence type="ECO:0000313" key="2">
    <source>
        <dbReference type="Proteomes" id="UP000243799"/>
    </source>
</evidence>
<sequence length="118" mass="13544">MSSQRIRVTEYLELDTATETWHCERCGHAIGSGREDYKRGLLLHDRDPREIHPARFEGEHSFAPDPTWCRIVEYYCPGCGVQLETEYLPPGHPLTHDIQIDLDALVARASEIREGQAR</sequence>
<dbReference type="AlphaFoldDB" id="A0A1I1BHX7"/>
<protein>
    <submittedName>
        <fullName evidence="1">Acetone carboxylase gamma subunit</fullName>
    </submittedName>
</protein>
<dbReference type="InterPro" id="IPR016750">
    <property type="entry name" value="Aceto_COase_bsu/gsu"/>
</dbReference>
<reference evidence="2" key="1">
    <citation type="submission" date="2016-10" db="EMBL/GenBank/DDBJ databases">
        <authorList>
            <person name="Varghese N."/>
            <person name="Submissions S."/>
        </authorList>
    </citation>
    <scope>NUCLEOTIDE SEQUENCE [LARGE SCALE GENOMIC DNA]</scope>
    <source>
        <strain evidence="2">CGMCC 4.3568</strain>
    </source>
</reference>
<dbReference type="Proteomes" id="UP000243799">
    <property type="component" value="Unassembled WGS sequence"/>
</dbReference>
<name>A0A1I1BHX7_9PSEU</name>
<dbReference type="OrthoDB" id="8688459at2"/>
<dbReference type="EMBL" id="FOKG01000014">
    <property type="protein sequence ID" value="SFB49871.1"/>
    <property type="molecule type" value="Genomic_DNA"/>
</dbReference>
<keyword evidence="2" id="KW-1185">Reference proteome</keyword>
<dbReference type="Pfam" id="PF08882">
    <property type="entry name" value="Acetone_carb_G"/>
    <property type="match status" value="1"/>
</dbReference>
<organism evidence="1 2">
    <name type="scientific">Amycolatopsis marina</name>
    <dbReference type="NCBI Taxonomy" id="490629"/>
    <lineage>
        <taxon>Bacteria</taxon>
        <taxon>Bacillati</taxon>
        <taxon>Actinomycetota</taxon>
        <taxon>Actinomycetes</taxon>
        <taxon>Pseudonocardiales</taxon>
        <taxon>Pseudonocardiaceae</taxon>
        <taxon>Amycolatopsis</taxon>
    </lineage>
</organism>
<dbReference type="STRING" id="490629.SAMN05216266_114113"/>
<proteinExistence type="predicted"/>
<accession>A0A1I1BHX7</accession>
<gene>
    <name evidence="1" type="ORF">SAMN05216266_114113</name>
</gene>
<evidence type="ECO:0000313" key="1">
    <source>
        <dbReference type="EMBL" id="SFB49871.1"/>
    </source>
</evidence>
<dbReference type="RefSeq" id="WP_091675330.1">
    <property type="nucleotide sequence ID" value="NZ_FOKG01000014.1"/>
</dbReference>